<dbReference type="Proteomes" id="UP001633002">
    <property type="component" value="Unassembled WGS sequence"/>
</dbReference>
<dbReference type="InterPro" id="IPR036691">
    <property type="entry name" value="Endo/exonu/phosph_ase_sf"/>
</dbReference>
<dbReference type="SUPFAM" id="SSF56219">
    <property type="entry name" value="DNase I-like"/>
    <property type="match status" value="1"/>
</dbReference>
<accession>A0ABD3HEJ1</accession>
<dbReference type="EMBL" id="JBJQOH010000004">
    <property type="protein sequence ID" value="KAL3687769.1"/>
    <property type="molecule type" value="Genomic_DNA"/>
</dbReference>
<dbReference type="AlphaFoldDB" id="A0ABD3HEJ1"/>
<comment type="caution">
    <text evidence="1">The sequence shown here is derived from an EMBL/GenBank/DDBJ whole genome shotgun (WGS) entry which is preliminary data.</text>
</comment>
<proteinExistence type="predicted"/>
<dbReference type="Gene3D" id="3.60.10.10">
    <property type="entry name" value="Endonuclease/exonuclease/phosphatase"/>
    <property type="match status" value="1"/>
</dbReference>
<evidence type="ECO:0000313" key="1">
    <source>
        <dbReference type="EMBL" id="KAL3687769.1"/>
    </source>
</evidence>
<sequence>MATPRVEKVTRVGRSETEGGRDLWKCADLMAFVETWEWQESEMVISGFSKVCSVWNQRRFARGRGFGGLGVWMRESTRMQVELYMVDSLKQFLVLKITANGSSAFFIITYFAPAGAAVYESCSETNPFLLLSKEIIRLQELGPVWVVGDFISRGGEVQGGAASDTSIWRCDNDSEVWARSSDDSGKNRFIAHFVDFLSVSNVTILNGVRKFPSTHLVTYQSPLDSSALDFLMASHDARDRVLSFSLLLFQPESDHRPLLFLISGFRKQVSRRCMSVTGLQFDRTLKERYMLLLDERVQHAMDHTATVQVIMTTVNEVFSQRSRRRQMWFTEACCLERKTAMEATGPEQRIAFRKNKNLIKGVKRRFLREQQLVLAAEFIRNPQSFWTRLKPPCVMSELQGPGCLNTLLILSSTF</sequence>
<reference evidence="1 2" key="1">
    <citation type="submission" date="2024-09" db="EMBL/GenBank/DDBJ databases">
        <title>Chromosome-scale assembly of Riccia sorocarpa.</title>
        <authorList>
            <person name="Paukszto L."/>
        </authorList>
    </citation>
    <scope>NUCLEOTIDE SEQUENCE [LARGE SCALE GENOMIC DNA]</scope>
    <source>
        <strain evidence="1">LP-2024</strain>
        <tissue evidence="1">Aerial parts of the thallus</tissue>
    </source>
</reference>
<organism evidence="1 2">
    <name type="scientific">Riccia sorocarpa</name>
    <dbReference type="NCBI Taxonomy" id="122646"/>
    <lineage>
        <taxon>Eukaryota</taxon>
        <taxon>Viridiplantae</taxon>
        <taxon>Streptophyta</taxon>
        <taxon>Embryophyta</taxon>
        <taxon>Marchantiophyta</taxon>
        <taxon>Marchantiopsida</taxon>
        <taxon>Marchantiidae</taxon>
        <taxon>Marchantiales</taxon>
        <taxon>Ricciaceae</taxon>
        <taxon>Riccia</taxon>
    </lineage>
</organism>
<keyword evidence="2" id="KW-1185">Reference proteome</keyword>
<name>A0ABD3HEJ1_9MARC</name>
<evidence type="ECO:0008006" key="3">
    <source>
        <dbReference type="Google" id="ProtNLM"/>
    </source>
</evidence>
<protein>
    <recommendedName>
        <fullName evidence="3">Endonuclease/exonuclease/phosphatase domain-containing protein</fullName>
    </recommendedName>
</protein>
<evidence type="ECO:0000313" key="2">
    <source>
        <dbReference type="Proteomes" id="UP001633002"/>
    </source>
</evidence>
<gene>
    <name evidence="1" type="ORF">R1sor_014078</name>
</gene>